<name>A0A1G4IQM9_9SACH</name>
<dbReference type="Pfam" id="PF00226">
    <property type="entry name" value="DnaJ"/>
    <property type="match status" value="1"/>
</dbReference>
<dbReference type="InterPro" id="IPR036869">
    <property type="entry name" value="J_dom_sf"/>
</dbReference>
<evidence type="ECO:0000313" key="3">
    <source>
        <dbReference type="EMBL" id="SCU79092.1"/>
    </source>
</evidence>
<dbReference type="GO" id="GO:0005737">
    <property type="term" value="C:cytoplasm"/>
    <property type="evidence" value="ECO:0007669"/>
    <property type="project" value="TreeGrafter"/>
</dbReference>
<feature type="region of interest" description="Disordered" evidence="1">
    <location>
        <begin position="257"/>
        <end position="276"/>
    </location>
</feature>
<evidence type="ECO:0000313" key="4">
    <source>
        <dbReference type="Proteomes" id="UP000191144"/>
    </source>
</evidence>
<evidence type="ECO:0000259" key="2">
    <source>
        <dbReference type="PROSITE" id="PS50076"/>
    </source>
</evidence>
<accession>A0A1G4IQM9</accession>
<sequence>MTDSNNTPFPDIDPYQVLEVGESVSPAELRKSYRKLMLRYHPDKTKNWASEAKEKFHKIQFAFEVLENFKTVYDKTRSIEACFQGSDLASWKDLFDMDVVIDKDTIEQDKVKYRGSSDETQDIEESWRSNEQQEPAKKYVPDEDQFTLLFQEIPHVEANSDDEDYIYGRIGQLLDANVIEDRNGSYKRWTQNRKVYLAKLKRRLAKEAKLADEMLNSMQTDAKPRLKAGQDKNELRQLIQKKNKSSFDSLISRLEAQAKAKNKTKPRSKRSHAEIDDAEFEKLQAKIVKKKR</sequence>
<protein>
    <submittedName>
        <fullName evidence="3">LAME_0A07184g1_1</fullName>
    </submittedName>
</protein>
<dbReference type="SUPFAM" id="SSF46565">
    <property type="entry name" value="Chaperone J-domain"/>
    <property type="match status" value="1"/>
</dbReference>
<dbReference type="AlphaFoldDB" id="A0A1G4IQM9"/>
<dbReference type="PROSITE" id="PS50076">
    <property type="entry name" value="DNAJ_2"/>
    <property type="match status" value="1"/>
</dbReference>
<dbReference type="PRINTS" id="PR00625">
    <property type="entry name" value="JDOMAIN"/>
</dbReference>
<feature type="domain" description="J" evidence="2">
    <location>
        <begin position="13"/>
        <end position="77"/>
    </location>
</feature>
<dbReference type="Gene3D" id="1.10.287.110">
    <property type="entry name" value="DnaJ domain"/>
    <property type="match status" value="1"/>
</dbReference>
<dbReference type="SMART" id="SM00271">
    <property type="entry name" value="DnaJ"/>
    <property type="match status" value="1"/>
</dbReference>
<gene>
    <name evidence="3" type="ORF">LAME_0A07184G</name>
</gene>
<proteinExistence type="predicted"/>
<reference evidence="4" key="1">
    <citation type="submission" date="2016-03" db="EMBL/GenBank/DDBJ databases">
        <authorList>
            <person name="Devillers Hugo."/>
        </authorList>
    </citation>
    <scope>NUCLEOTIDE SEQUENCE [LARGE SCALE GENOMIC DNA]</scope>
</reference>
<dbReference type="OrthoDB" id="110024at2759"/>
<dbReference type="InterPro" id="IPR052594">
    <property type="entry name" value="J_domain-containing_protein"/>
</dbReference>
<dbReference type="EMBL" id="LT598483">
    <property type="protein sequence ID" value="SCU79092.1"/>
    <property type="molecule type" value="Genomic_DNA"/>
</dbReference>
<dbReference type="GO" id="GO:0005634">
    <property type="term" value="C:nucleus"/>
    <property type="evidence" value="ECO:0007669"/>
    <property type="project" value="TreeGrafter"/>
</dbReference>
<feature type="compositionally biased region" description="Basic residues" evidence="1">
    <location>
        <begin position="260"/>
        <end position="270"/>
    </location>
</feature>
<feature type="region of interest" description="Disordered" evidence="1">
    <location>
        <begin position="113"/>
        <end position="137"/>
    </location>
</feature>
<dbReference type="InterPro" id="IPR001623">
    <property type="entry name" value="DnaJ_domain"/>
</dbReference>
<dbReference type="PANTHER" id="PTHR44144:SF1">
    <property type="entry name" value="DNAJ HOMOLOG SUBFAMILY C MEMBER 9"/>
    <property type="match status" value="1"/>
</dbReference>
<dbReference type="Proteomes" id="UP000191144">
    <property type="component" value="Chromosome A"/>
</dbReference>
<evidence type="ECO:0000256" key="1">
    <source>
        <dbReference type="SAM" id="MobiDB-lite"/>
    </source>
</evidence>
<dbReference type="CDD" id="cd06257">
    <property type="entry name" value="DnaJ"/>
    <property type="match status" value="1"/>
</dbReference>
<dbReference type="PANTHER" id="PTHR44144">
    <property type="entry name" value="DNAJ HOMOLOG SUBFAMILY C MEMBER 9"/>
    <property type="match status" value="1"/>
</dbReference>
<organism evidence="3 4">
    <name type="scientific">Lachancea meyersii CBS 8951</name>
    <dbReference type="NCBI Taxonomy" id="1266667"/>
    <lineage>
        <taxon>Eukaryota</taxon>
        <taxon>Fungi</taxon>
        <taxon>Dikarya</taxon>
        <taxon>Ascomycota</taxon>
        <taxon>Saccharomycotina</taxon>
        <taxon>Saccharomycetes</taxon>
        <taxon>Saccharomycetales</taxon>
        <taxon>Saccharomycetaceae</taxon>
        <taxon>Lachancea</taxon>
    </lineage>
</organism>
<dbReference type="GO" id="GO:0031072">
    <property type="term" value="F:heat shock protein binding"/>
    <property type="evidence" value="ECO:0007669"/>
    <property type="project" value="TreeGrafter"/>
</dbReference>
<keyword evidence="4" id="KW-1185">Reference proteome</keyword>